<name>A0AAV4VM89_9ARAC</name>
<keyword evidence="1" id="KW-0193">Cuticle</keyword>
<keyword evidence="2" id="KW-0732">Signal</keyword>
<dbReference type="InterPro" id="IPR050468">
    <property type="entry name" value="Cuticle_Struct_Prot"/>
</dbReference>
<organism evidence="3 4">
    <name type="scientific">Caerostris darwini</name>
    <dbReference type="NCBI Taxonomy" id="1538125"/>
    <lineage>
        <taxon>Eukaryota</taxon>
        <taxon>Metazoa</taxon>
        <taxon>Ecdysozoa</taxon>
        <taxon>Arthropoda</taxon>
        <taxon>Chelicerata</taxon>
        <taxon>Arachnida</taxon>
        <taxon>Araneae</taxon>
        <taxon>Araneomorphae</taxon>
        <taxon>Entelegynae</taxon>
        <taxon>Araneoidea</taxon>
        <taxon>Araneidae</taxon>
        <taxon>Caerostris</taxon>
    </lineage>
</organism>
<accession>A0AAV4VM89</accession>
<dbReference type="GO" id="GO:0062129">
    <property type="term" value="C:chitin-based extracellular matrix"/>
    <property type="evidence" value="ECO:0007669"/>
    <property type="project" value="TreeGrafter"/>
</dbReference>
<dbReference type="PROSITE" id="PS51155">
    <property type="entry name" value="CHIT_BIND_RR_2"/>
    <property type="match status" value="1"/>
</dbReference>
<evidence type="ECO:0000256" key="2">
    <source>
        <dbReference type="SAM" id="SignalP"/>
    </source>
</evidence>
<dbReference type="Pfam" id="PF00379">
    <property type="entry name" value="Chitin_bind_4"/>
    <property type="match status" value="1"/>
</dbReference>
<dbReference type="EMBL" id="BPLQ01013317">
    <property type="protein sequence ID" value="GIY71352.1"/>
    <property type="molecule type" value="Genomic_DNA"/>
</dbReference>
<dbReference type="Proteomes" id="UP001054837">
    <property type="component" value="Unassembled WGS sequence"/>
</dbReference>
<dbReference type="PANTHER" id="PTHR10380:SF235">
    <property type="entry name" value="CUTICULAR PROTEIN 73D, ISOFORM B"/>
    <property type="match status" value="1"/>
</dbReference>
<dbReference type="GO" id="GO:0008010">
    <property type="term" value="F:structural constituent of chitin-based larval cuticle"/>
    <property type="evidence" value="ECO:0007669"/>
    <property type="project" value="TreeGrafter"/>
</dbReference>
<gene>
    <name evidence="3" type="primary">AVEN_106667_1</name>
    <name evidence="3" type="ORF">CDAR_279511</name>
</gene>
<feature type="chain" id="PRO_5043921256" evidence="2">
    <location>
        <begin position="16"/>
        <end position="249"/>
    </location>
</feature>
<feature type="signal peptide" evidence="2">
    <location>
        <begin position="1"/>
        <end position="15"/>
    </location>
</feature>
<dbReference type="PANTHER" id="PTHR10380">
    <property type="entry name" value="CUTICLE PROTEIN"/>
    <property type="match status" value="1"/>
</dbReference>
<keyword evidence="4" id="KW-1185">Reference proteome</keyword>
<evidence type="ECO:0000313" key="4">
    <source>
        <dbReference type="Proteomes" id="UP001054837"/>
    </source>
</evidence>
<dbReference type="AlphaFoldDB" id="A0AAV4VM89"/>
<evidence type="ECO:0000313" key="3">
    <source>
        <dbReference type="EMBL" id="GIY71352.1"/>
    </source>
</evidence>
<protein>
    <submittedName>
        <fullName evidence="3">Uncharacterized protein</fullName>
    </submittedName>
</protein>
<evidence type="ECO:0000256" key="1">
    <source>
        <dbReference type="PROSITE-ProRule" id="PRU00497"/>
    </source>
</evidence>
<dbReference type="InterPro" id="IPR000618">
    <property type="entry name" value="Insect_cuticle"/>
</dbReference>
<reference evidence="3 4" key="1">
    <citation type="submission" date="2021-06" db="EMBL/GenBank/DDBJ databases">
        <title>Caerostris darwini draft genome.</title>
        <authorList>
            <person name="Kono N."/>
            <person name="Arakawa K."/>
        </authorList>
    </citation>
    <scope>NUCLEOTIDE SEQUENCE [LARGE SCALE GENOMIC DNA]</scope>
</reference>
<proteinExistence type="predicted"/>
<comment type="caution">
    <text evidence="3">The sequence shown here is derived from an EMBL/GenBank/DDBJ whole genome shotgun (WGS) entry which is preliminary data.</text>
</comment>
<sequence>MFVLAVLSCIALVQSDGIHQPQPYKFGYSIKDKHGEQHRDESGNGAGAVAGSYGFTDNKGIARQVNYVADKAGFRAQVKTNEPGTANQNPAAVQVISNAPYSSGAPESYGFEGYSNLMSRYGGYNNGYGNQMGGYGGYNNGYGNQLGGYGGYNNAYGNQMSGYGGYSNGYGNQLGGYGGYNREYDNQMSGYGGYNRGYGNQMGEYDGYGLGYGGYGAGNRGYDYGNVNYAEQLKGGAIKGYDSRLSNLA</sequence>